<evidence type="ECO:0000313" key="3">
    <source>
        <dbReference type="EMBL" id="MDT0317860.1"/>
    </source>
</evidence>
<dbReference type="Proteomes" id="UP001183420">
    <property type="component" value="Unassembled WGS sequence"/>
</dbReference>
<organism evidence="3 4">
    <name type="scientific">Streptomyces millisiae</name>
    <dbReference type="NCBI Taxonomy" id="3075542"/>
    <lineage>
        <taxon>Bacteria</taxon>
        <taxon>Bacillati</taxon>
        <taxon>Actinomycetota</taxon>
        <taxon>Actinomycetes</taxon>
        <taxon>Kitasatosporales</taxon>
        <taxon>Streptomycetaceae</taxon>
        <taxon>Streptomyces</taxon>
    </lineage>
</organism>
<evidence type="ECO:0000256" key="1">
    <source>
        <dbReference type="ARBA" id="ARBA00023002"/>
    </source>
</evidence>
<proteinExistence type="predicted"/>
<accession>A0ABU2LJU8</accession>
<keyword evidence="4" id="KW-1185">Reference proteome</keyword>
<dbReference type="InterPro" id="IPR051267">
    <property type="entry name" value="STEAP_metalloreductase"/>
</dbReference>
<comment type="caution">
    <text evidence="3">The sequence shown here is derived from an EMBL/GenBank/DDBJ whole genome shotgun (WGS) entry which is preliminary data.</text>
</comment>
<protein>
    <submittedName>
        <fullName evidence="3">NAD(P)-binding domain-containing protein</fullName>
    </submittedName>
</protein>
<sequence length="230" mass="24511">MKIAVIGTGMVGRAFVTRLTGLGHDVVLGTRDPQATLARTEPDHLGTPPLSTWFADNPDARLVTMAEAGAHGEVVINATAGAHAIAALELVGAENLAGKVLLDLSLPLDLSAGWPPRLSVANDDSLGEQIQRAFPDARVVKTLNTVQYETMLDPARLPGRHNLFVSGDDADAKKAVTQLLGEFGWPADVVIDLGDITTARATEMYSRLLFTLQVHFGDFDTNIALVRPAK</sequence>
<gene>
    <name evidence="3" type="ORF">RNC47_05815</name>
</gene>
<evidence type="ECO:0000313" key="4">
    <source>
        <dbReference type="Proteomes" id="UP001183420"/>
    </source>
</evidence>
<dbReference type="InterPro" id="IPR036291">
    <property type="entry name" value="NAD(P)-bd_dom_sf"/>
</dbReference>
<name>A0ABU2LJU8_9ACTN</name>
<dbReference type="Gene3D" id="3.40.50.720">
    <property type="entry name" value="NAD(P)-binding Rossmann-like Domain"/>
    <property type="match status" value="1"/>
</dbReference>
<dbReference type="RefSeq" id="WP_311596079.1">
    <property type="nucleotide sequence ID" value="NZ_JAVREM010000003.1"/>
</dbReference>
<dbReference type="InterPro" id="IPR028939">
    <property type="entry name" value="P5C_Rdtase_cat_N"/>
</dbReference>
<dbReference type="SUPFAM" id="SSF51735">
    <property type="entry name" value="NAD(P)-binding Rossmann-fold domains"/>
    <property type="match status" value="1"/>
</dbReference>
<keyword evidence="1" id="KW-0560">Oxidoreductase</keyword>
<dbReference type="Pfam" id="PF03807">
    <property type="entry name" value="F420_oxidored"/>
    <property type="match status" value="1"/>
</dbReference>
<reference evidence="4" key="1">
    <citation type="submission" date="2023-07" db="EMBL/GenBank/DDBJ databases">
        <title>30 novel species of actinomycetes from the DSMZ collection.</title>
        <authorList>
            <person name="Nouioui I."/>
        </authorList>
    </citation>
    <scope>NUCLEOTIDE SEQUENCE [LARGE SCALE GENOMIC DNA]</scope>
    <source>
        <strain evidence="4">DSM 44918</strain>
    </source>
</reference>
<dbReference type="PANTHER" id="PTHR14239">
    <property type="entry name" value="DUDULIN-RELATED"/>
    <property type="match status" value="1"/>
</dbReference>
<evidence type="ECO:0000259" key="2">
    <source>
        <dbReference type="Pfam" id="PF03807"/>
    </source>
</evidence>
<feature type="domain" description="Pyrroline-5-carboxylate reductase catalytic N-terminal" evidence="2">
    <location>
        <begin position="2"/>
        <end position="105"/>
    </location>
</feature>
<dbReference type="EMBL" id="JAVREM010000003">
    <property type="protein sequence ID" value="MDT0317860.1"/>
    <property type="molecule type" value="Genomic_DNA"/>
</dbReference>